<dbReference type="Proteomes" id="UP000036951">
    <property type="component" value="Unassembled WGS sequence"/>
</dbReference>
<dbReference type="EMBL" id="LFQU01000015">
    <property type="protein sequence ID" value="KOO68287.1"/>
    <property type="molecule type" value="Genomic_DNA"/>
</dbReference>
<accession>A0A8E1URJ3</accession>
<protein>
    <submittedName>
        <fullName evidence="2">Uncharacterized protein</fullName>
    </submittedName>
</protein>
<keyword evidence="1" id="KW-0812">Transmembrane</keyword>
<keyword evidence="1" id="KW-1133">Transmembrane helix</keyword>
<evidence type="ECO:0000313" key="3">
    <source>
        <dbReference type="Proteomes" id="UP000036951"/>
    </source>
</evidence>
<keyword evidence="1" id="KW-0472">Membrane</keyword>
<dbReference type="RefSeq" id="WP_053398496.1">
    <property type="nucleotide sequence ID" value="NZ_LFQU01000015.1"/>
</dbReference>
<organism evidence="2 3">
    <name type="scientific">Xylanibacter rarus</name>
    <dbReference type="NCBI Taxonomy" id="1676614"/>
    <lineage>
        <taxon>Bacteria</taxon>
        <taxon>Pseudomonadati</taxon>
        <taxon>Bacteroidota</taxon>
        <taxon>Bacteroidia</taxon>
        <taxon>Bacteroidales</taxon>
        <taxon>Prevotellaceae</taxon>
        <taxon>Xylanibacter</taxon>
    </lineage>
</organism>
<reference evidence="2 3" key="1">
    <citation type="submission" date="2015-06" db="EMBL/GenBank/DDBJ databases">
        <title>Prevotella sp. 109, sp. nov., a novel member of the family Prevotellaceae isolated from human faeces.</title>
        <authorList>
            <person name="Shkoporov A.N."/>
            <person name="Chaplin A.V."/>
            <person name="Kafarskaia L.I."/>
            <person name="Efimov B.A."/>
        </authorList>
    </citation>
    <scope>NUCLEOTIDE SEQUENCE [LARGE SCALE GENOMIC DNA]</scope>
    <source>
        <strain evidence="2 3">109</strain>
    </source>
</reference>
<proteinExistence type="predicted"/>
<gene>
    <name evidence="2" type="ORF">ACU52_08565</name>
</gene>
<dbReference type="AlphaFoldDB" id="A0A8E1URJ3"/>
<evidence type="ECO:0000256" key="1">
    <source>
        <dbReference type="SAM" id="Phobius"/>
    </source>
</evidence>
<name>A0A8E1URJ3_9BACT</name>
<comment type="caution">
    <text evidence="2">The sequence shown here is derived from an EMBL/GenBank/DDBJ whole genome shotgun (WGS) entry which is preliminary data.</text>
</comment>
<evidence type="ECO:0000313" key="2">
    <source>
        <dbReference type="EMBL" id="KOO68287.1"/>
    </source>
</evidence>
<sequence length="315" mass="35956">MKELREIYDRITYLRQKGMKMKDIAGCIDFAPSVLSALYTTVLPAFFKNIEKGESHEAALDNALIWVNNVSKKKLLGSIPAMKKVLFSDDIIPVVPESETANPFISELERNMKRTAGQIANYSGIYMSYSVSSGSLAMKLEPYIITPAANGNYVLVGHNNAYGTTHWGIAMMNGINHIYLMFNENKEPQLALFNICLKIPMYDRPPFLRGVYTCFDYNYNPIARRILFVKLSDSTSREDFAKLKGCLKTREELSEQERKYYEYTCGQEDVVRMCNIPSPTMHEDDLITEKRILAMNTATERKPMQLHDGSRYDEG</sequence>
<dbReference type="OrthoDB" id="1042106at2"/>
<keyword evidence="3" id="KW-1185">Reference proteome</keyword>
<feature type="transmembrane region" description="Helical" evidence="1">
    <location>
        <begin position="24"/>
        <end position="47"/>
    </location>
</feature>